<keyword evidence="2" id="KW-1185">Reference proteome</keyword>
<accession>A0A919Y5J1</accession>
<name>A0A919Y5J1_9BACL</name>
<proteinExistence type="predicted"/>
<organism evidence="1 2">
    <name type="scientific">Paenibacillus azoreducens</name>
    <dbReference type="NCBI Taxonomy" id="116718"/>
    <lineage>
        <taxon>Bacteria</taxon>
        <taxon>Bacillati</taxon>
        <taxon>Bacillota</taxon>
        <taxon>Bacilli</taxon>
        <taxon>Bacillales</taxon>
        <taxon>Paenibacillaceae</taxon>
        <taxon>Paenibacillus</taxon>
    </lineage>
</organism>
<dbReference type="EMBL" id="BORT01000001">
    <property type="protein sequence ID" value="GIO45321.1"/>
    <property type="molecule type" value="Genomic_DNA"/>
</dbReference>
<sequence length="49" mass="5568">MDSGPSHSIFSKNLIPVTIQRERRMLSLMHVPHTFDSSLPIGLYLSMLI</sequence>
<gene>
    <name evidence="1" type="ORF">J34TS1_00860</name>
</gene>
<dbReference type="AlphaFoldDB" id="A0A919Y5J1"/>
<evidence type="ECO:0000313" key="1">
    <source>
        <dbReference type="EMBL" id="GIO45321.1"/>
    </source>
</evidence>
<protein>
    <submittedName>
        <fullName evidence="1">Uncharacterized protein</fullName>
    </submittedName>
</protein>
<reference evidence="1 2" key="1">
    <citation type="submission" date="2021-03" db="EMBL/GenBank/DDBJ databases">
        <title>Antimicrobial resistance genes in bacteria isolated from Japanese honey, and their potential for conferring macrolide and lincosamide resistance in the American foulbrood pathogen Paenibacillus larvae.</title>
        <authorList>
            <person name="Okamoto M."/>
            <person name="Kumagai M."/>
            <person name="Kanamori H."/>
            <person name="Takamatsu D."/>
        </authorList>
    </citation>
    <scope>NUCLEOTIDE SEQUENCE [LARGE SCALE GENOMIC DNA]</scope>
    <source>
        <strain evidence="1 2">J34TS1</strain>
    </source>
</reference>
<dbReference type="Proteomes" id="UP000682811">
    <property type="component" value="Unassembled WGS sequence"/>
</dbReference>
<evidence type="ECO:0000313" key="2">
    <source>
        <dbReference type="Proteomes" id="UP000682811"/>
    </source>
</evidence>
<comment type="caution">
    <text evidence="1">The sequence shown here is derived from an EMBL/GenBank/DDBJ whole genome shotgun (WGS) entry which is preliminary data.</text>
</comment>